<dbReference type="InterPro" id="IPR035959">
    <property type="entry name" value="RutC-like_sf"/>
</dbReference>
<evidence type="ECO:0000313" key="1">
    <source>
        <dbReference type="EMBL" id="CAI8043033.1"/>
    </source>
</evidence>
<dbReference type="PANTHER" id="PTHR21164:SF0">
    <property type="entry name" value="CHORISMATE MUTASE AROH"/>
    <property type="match status" value="1"/>
</dbReference>
<dbReference type="EMBL" id="CASHTH010003295">
    <property type="protein sequence ID" value="CAI8043033.1"/>
    <property type="molecule type" value="Genomic_DNA"/>
</dbReference>
<dbReference type="GO" id="GO:0004106">
    <property type="term" value="F:chorismate mutase activity"/>
    <property type="evidence" value="ECO:0007669"/>
    <property type="project" value="TreeGrafter"/>
</dbReference>
<comment type="caution">
    <text evidence="1">The sequence shown here is derived from an EMBL/GenBank/DDBJ whole genome shotgun (WGS) entry which is preliminary data.</text>
</comment>
<name>A0AA35T7T0_GEOBA</name>
<dbReference type="AlphaFoldDB" id="A0AA35T7T0"/>
<dbReference type="Gene3D" id="3.30.1330.40">
    <property type="entry name" value="RutC-like"/>
    <property type="match status" value="1"/>
</dbReference>
<dbReference type="SUPFAM" id="SSF55298">
    <property type="entry name" value="YjgF-like"/>
    <property type="match status" value="1"/>
</dbReference>
<evidence type="ECO:0000313" key="2">
    <source>
        <dbReference type="Proteomes" id="UP001174909"/>
    </source>
</evidence>
<reference evidence="1" key="1">
    <citation type="submission" date="2023-03" db="EMBL/GenBank/DDBJ databases">
        <authorList>
            <person name="Steffen K."/>
            <person name="Cardenas P."/>
        </authorList>
    </citation>
    <scope>NUCLEOTIDE SEQUENCE</scope>
</reference>
<sequence>MNAVTVAVRGAIQVSSNDADAIRTAGLRLLEAVLGSNEVVCDDIVSIIFSITPDLTRANPATAARAAGYAETPLFCVQEAVVDGQPDRIIRMLLTYRSGTDRKPVPVYLDGAQVLRPDLPPPSP</sequence>
<organism evidence="1 2">
    <name type="scientific">Geodia barretti</name>
    <name type="common">Barrett's horny sponge</name>
    <dbReference type="NCBI Taxonomy" id="519541"/>
    <lineage>
        <taxon>Eukaryota</taxon>
        <taxon>Metazoa</taxon>
        <taxon>Porifera</taxon>
        <taxon>Demospongiae</taxon>
        <taxon>Heteroscleromorpha</taxon>
        <taxon>Tetractinellida</taxon>
        <taxon>Astrophorina</taxon>
        <taxon>Geodiidae</taxon>
        <taxon>Geodia</taxon>
    </lineage>
</organism>
<dbReference type="NCBIfam" id="TIGR01796">
    <property type="entry name" value="CM_mono_aroH"/>
    <property type="match status" value="1"/>
</dbReference>
<accession>A0AA35T7T0</accession>
<keyword evidence="2" id="KW-1185">Reference proteome</keyword>
<protein>
    <submittedName>
        <fullName evidence="1">Chorismate mutase AroH</fullName>
    </submittedName>
</protein>
<proteinExistence type="predicted"/>
<dbReference type="Proteomes" id="UP001174909">
    <property type="component" value="Unassembled WGS sequence"/>
</dbReference>
<dbReference type="GO" id="GO:0046417">
    <property type="term" value="P:chorismate metabolic process"/>
    <property type="evidence" value="ECO:0007669"/>
    <property type="project" value="TreeGrafter"/>
</dbReference>
<gene>
    <name evidence="1" type="ORF">GBAR_LOCUS23868</name>
</gene>
<dbReference type="Pfam" id="PF07736">
    <property type="entry name" value="CM_1"/>
    <property type="match status" value="1"/>
</dbReference>
<dbReference type="PANTHER" id="PTHR21164">
    <property type="entry name" value="CHORISMATE MUTASE"/>
    <property type="match status" value="1"/>
</dbReference>
<dbReference type="InterPro" id="IPR008243">
    <property type="entry name" value="Chorismate_mutase_AroH"/>
</dbReference>
<dbReference type="PROSITE" id="PS51167">
    <property type="entry name" value="CHORISMATE_MUT_1"/>
    <property type="match status" value="1"/>
</dbReference>